<dbReference type="AlphaFoldDB" id="A0A7J6PDQ4"/>
<dbReference type="PANTHER" id="PTHR11999:SF70">
    <property type="entry name" value="MIP05841P"/>
    <property type="match status" value="1"/>
</dbReference>
<keyword evidence="4 6" id="KW-0663">Pyridoxal phosphate</keyword>
<dbReference type="InterPro" id="IPR002129">
    <property type="entry name" value="PyrdxlP-dep_de-COase"/>
</dbReference>
<accession>A0A7J6PDQ4</accession>
<dbReference type="GO" id="GO:0006520">
    <property type="term" value="P:amino acid metabolic process"/>
    <property type="evidence" value="ECO:0007669"/>
    <property type="project" value="InterPro"/>
</dbReference>
<dbReference type="EMBL" id="JABANP010000035">
    <property type="protein sequence ID" value="KAF4694255.1"/>
    <property type="molecule type" value="Genomic_DNA"/>
</dbReference>
<evidence type="ECO:0000256" key="1">
    <source>
        <dbReference type="ARBA" id="ARBA00001933"/>
    </source>
</evidence>
<comment type="similarity">
    <text evidence="2">Belongs to the group II decarboxylase family.</text>
</comment>
<dbReference type="InterPro" id="IPR015424">
    <property type="entry name" value="PyrdxlP-dep_Trfase"/>
</dbReference>
<feature type="compositionally biased region" description="Low complexity" evidence="7">
    <location>
        <begin position="699"/>
        <end position="709"/>
    </location>
</feature>
<dbReference type="Proteomes" id="UP000541610">
    <property type="component" value="Unassembled WGS sequence"/>
</dbReference>
<dbReference type="PANTHER" id="PTHR11999">
    <property type="entry name" value="GROUP II PYRIDOXAL-5-PHOSPHATE DECARBOXYLASE"/>
    <property type="match status" value="1"/>
</dbReference>
<dbReference type="SUPFAM" id="SSF53383">
    <property type="entry name" value="PLP-dependent transferases"/>
    <property type="match status" value="2"/>
</dbReference>
<dbReference type="GO" id="GO:0030170">
    <property type="term" value="F:pyridoxal phosphate binding"/>
    <property type="evidence" value="ECO:0007669"/>
    <property type="project" value="InterPro"/>
</dbReference>
<dbReference type="InterPro" id="IPR010977">
    <property type="entry name" value="Aromatic_deC"/>
</dbReference>
<evidence type="ECO:0000256" key="7">
    <source>
        <dbReference type="SAM" id="MobiDB-lite"/>
    </source>
</evidence>
<evidence type="ECO:0000313" key="9">
    <source>
        <dbReference type="Proteomes" id="UP000541610"/>
    </source>
</evidence>
<evidence type="ECO:0000256" key="3">
    <source>
        <dbReference type="ARBA" id="ARBA00022793"/>
    </source>
</evidence>
<dbReference type="GO" id="GO:0019752">
    <property type="term" value="P:carboxylic acid metabolic process"/>
    <property type="evidence" value="ECO:0007669"/>
    <property type="project" value="InterPro"/>
</dbReference>
<sequence length="780" mass="86286">MRRKLVDVREIRTCGNDTVDFVDTYARFLDQSARSSSEDCIIADEAIGRLKTSDILPYHGREWSQITAAIETIILPCLRAEKMRPPDPWNARQASVPAILSEGLVYGMSAAGVQWASCPILTEMEVVMMDGLAGACGFSEHFLHSSGKGGGLMHSSATDALLSIVTAARVRKRVSIVVKSNELAVIPVETDSDIGRSGDIYCEGLAMMTVYASTESQLALKEACATAGITLREVPVKSDSSLNIRDLQEMIKEDKTQFHVPVLCVANLGTEYTGGSDSLAELGRICQKEGMWLHVDASFSAGTLLLDEYERDRDEINKYADSINLSGSSLWLPAGLEIELLWLKERHSMKVAFSATGAYIPQADGLNDVPSFTAWYQRFWSLPLGRQFRSLRLWSVLQYFGMNELRRNVQRRIASTGVIRRIIETNRQLNDVEEFVAPGMCHWQHPKFLAFFPAKISTPAIFSEVVAAALNCASADHNRDHLIENVMEIAVMDALGEAFGLGEAFLHSSGRGGGLVLSNPTCERSNGATSRFVVYTSSQTNVSSEKACRVAGVRLRKIACSRDGTGNFPVNVALMEKAIAEDRHAKRGLVPILCIANYGTTNTCAIDPVEELGRLCQEENIVLHVDAAYSGVALLLESFKEDAAVIRANVDSINISGHKWLGTGLSAGFLWVRDRCHLAARFEDPNLPRDHPKKRDTEPSSNPSSRSPPAYRKFKALRIWAVLQYWGTEQLRRNIAHDIECAARFRTNLEKDEELKLLRSCLLHCSPALAQFCYSTRSRE</sequence>
<evidence type="ECO:0000256" key="2">
    <source>
        <dbReference type="ARBA" id="ARBA00009533"/>
    </source>
</evidence>
<feature type="modified residue" description="N6-(pyridoxal phosphate)lysine" evidence="6">
    <location>
        <position position="659"/>
    </location>
</feature>
<dbReference type="Pfam" id="PF00282">
    <property type="entry name" value="Pyridoxal_deC"/>
    <property type="match status" value="3"/>
</dbReference>
<dbReference type="InterPro" id="IPR021115">
    <property type="entry name" value="Pyridoxal-P_BS"/>
</dbReference>
<evidence type="ECO:0000256" key="5">
    <source>
        <dbReference type="ARBA" id="ARBA00023239"/>
    </source>
</evidence>
<dbReference type="PRINTS" id="PR00800">
    <property type="entry name" value="YHDCRBOXLASE"/>
</dbReference>
<comment type="caution">
    <text evidence="8">The sequence shown here is derived from an EMBL/GenBank/DDBJ whole genome shotgun (WGS) entry which is preliminary data.</text>
</comment>
<keyword evidence="3" id="KW-0210">Decarboxylase</keyword>
<feature type="compositionally biased region" description="Basic and acidic residues" evidence="7">
    <location>
        <begin position="684"/>
        <end position="698"/>
    </location>
</feature>
<dbReference type="GO" id="GO:0016831">
    <property type="term" value="F:carboxy-lyase activity"/>
    <property type="evidence" value="ECO:0007669"/>
    <property type="project" value="UniProtKB-KW"/>
</dbReference>
<evidence type="ECO:0000313" key="8">
    <source>
        <dbReference type="EMBL" id="KAF4694255.1"/>
    </source>
</evidence>
<feature type="region of interest" description="Disordered" evidence="7">
    <location>
        <begin position="684"/>
        <end position="709"/>
    </location>
</feature>
<dbReference type="InterPro" id="IPR015421">
    <property type="entry name" value="PyrdxlP-dep_Trfase_major"/>
</dbReference>
<evidence type="ECO:0000256" key="6">
    <source>
        <dbReference type="PIRSR" id="PIRSR602129-50"/>
    </source>
</evidence>
<name>A0A7J6PDQ4_PEROL</name>
<keyword evidence="5" id="KW-0456">Lyase</keyword>
<proteinExistence type="inferred from homology"/>
<reference evidence="8 9" key="1">
    <citation type="submission" date="2020-04" db="EMBL/GenBank/DDBJ databases">
        <title>Perkinsus olseni comparative genomics.</title>
        <authorList>
            <person name="Bogema D.R."/>
        </authorList>
    </citation>
    <scope>NUCLEOTIDE SEQUENCE [LARGE SCALE GENOMIC DNA]</scope>
    <source>
        <strain evidence="8">00978-12</strain>
    </source>
</reference>
<dbReference type="PROSITE" id="PS00392">
    <property type="entry name" value="DDC_GAD_HDC_YDC"/>
    <property type="match status" value="1"/>
</dbReference>
<gene>
    <name evidence="8" type="ORF">FOZ60_008735</name>
</gene>
<organism evidence="8 9">
    <name type="scientific">Perkinsus olseni</name>
    <name type="common">Perkinsus atlanticus</name>
    <dbReference type="NCBI Taxonomy" id="32597"/>
    <lineage>
        <taxon>Eukaryota</taxon>
        <taxon>Sar</taxon>
        <taxon>Alveolata</taxon>
        <taxon>Perkinsozoa</taxon>
        <taxon>Perkinsea</taxon>
        <taxon>Perkinsida</taxon>
        <taxon>Perkinsidae</taxon>
        <taxon>Perkinsus</taxon>
    </lineage>
</organism>
<evidence type="ECO:0000256" key="4">
    <source>
        <dbReference type="ARBA" id="ARBA00022898"/>
    </source>
</evidence>
<protein>
    <recommendedName>
        <fullName evidence="10">Aromatic-L-amino-acid decarboxylase</fullName>
    </recommendedName>
</protein>
<dbReference type="GO" id="GO:0005737">
    <property type="term" value="C:cytoplasm"/>
    <property type="evidence" value="ECO:0007669"/>
    <property type="project" value="TreeGrafter"/>
</dbReference>
<comment type="cofactor">
    <cofactor evidence="1 6">
        <name>pyridoxal 5'-phosphate</name>
        <dbReference type="ChEBI" id="CHEBI:597326"/>
    </cofactor>
</comment>
<dbReference type="OrthoDB" id="286427at2759"/>
<dbReference type="Gene3D" id="3.40.640.10">
    <property type="entry name" value="Type I PLP-dependent aspartate aminotransferase-like (Major domain)"/>
    <property type="match status" value="2"/>
</dbReference>
<evidence type="ECO:0008006" key="10">
    <source>
        <dbReference type="Google" id="ProtNLM"/>
    </source>
</evidence>